<proteinExistence type="predicted"/>
<evidence type="ECO:0000259" key="1">
    <source>
        <dbReference type="PROSITE" id="PS51186"/>
    </source>
</evidence>
<reference evidence="2" key="1">
    <citation type="journal article" date="2014" name="Int. J. Syst. Evol. Microbiol.">
        <title>Complete genome of a new Firmicutes species belonging to the dominant human colonic microbiota ('Ruminococcus bicirculans') reveals two chromosomes and a selective capacity to utilize plant glucans.</title>
        <authorList>
            <consortium name="NISC Comparative Sequencing Program"/>
            <person name="Wegmann U."/>
            <person name="Louis P."/>
            <person name="Goesmann A."/>
            <person name="Henrissat B."/>
            <person name="Duncan S.H."/>
            <person name="Flint H.J."/>
        </authorList>
    </citation>
    <scope>NUCLEOTIDE SEQUENCE</scope>
    <source>
        <strain evidence="2">NBRC 103408</strain>
    </source>
</reference>
<dbReference type="PROSITE" id="PS51186">
    <property type="entry name" value="GNAT"/>
    <property type="match status" value="1"/>
</dbReference>
<dbReference type="Proteomes" id="UP001161409">
    <property type="component" value="Unassembled WGS sequence"/>
</dbReference>
<dbReference type="InterPro" id="IPR016181">
    <property type="entry name" value="Acyl_CoA_acyltransferase"/>
</dbReference>
<dbReference type="CDD" id="cd04301">
    <property type="entry name" value="NAT_SF"/>
    <property type="match status" value="1"/>
</dbReference>
<reference evidence="2" key="2">
    <citation type="submission" date="2023-01" db="EMBL/GenBank/DDBJ databases">
        <title>Draft genome sequence of Sneathiella chinensis strain NBRC 103408.</title>
        <authorList>
            <person name="Sun Q."/>
            <person name="Mori K."/>
        </authorList>
    </citation>
    <scope>NUCLEOTIDE SEQUENCE</scope>
    <source>
        <strain evidence="2">NBRC 103408</strain>
    </source>
</reference>
<sequence>METLMILTLEQHALKALPALENEAYDGWVLRRAKGFTRRTNSVNVLHKSHLPIEEKIRHCEDFYRREGQSCHFRLTPLAEADTLDQELESRGYIKADPTDIRVRALSPGTISAPSGPVRLETSVTPAWREAVARLTRQDDEEIEVFQKILSASPMRPLCASVERDGDIRACGLAICDDSMMGLFEFATDPAYQRQGLGRDIVTGLLQAAAASGVTTAYLQVVAANPKGTAFWSSMGFDQTLYRYHYRSKP</sequence>
<dbReference type="EMBL" id="BSNF01000006">
    <property type="protein sequence ID" value="GLQ06158.1"/>
    <property type="molecule type" value="Genomic_DNA"/>
</dbReference>
<feature type="domain" description="N-acetyltransferase" evidence="1">
    <location>
        <begin position="119"/>
        <end position="250"/>
    </location>
</feature>
<dbReference type="Gene3D" id="3.40.630.30">
    <property type="match status" value="1"/>
</dbReference>
<evidence type="ECO:0000313" key="2">
    <source>
        <dbReference type="EMBL" id="GLQ06158.1"/>
    </source>
</evidence>
<comment type="caution">
    <text evidence="2">The sequence shown here is derived from an EMBL/GenBank/DDBJ whole genome shotgun (WGS) entry which is preliminary data.</text>
</comment>
<keyword evidence="3" id="KW-1185">Reference proteome</keyword>
<dbReference type="SUPFAM" id="SSF55729">
    <property type="entry name" value="Acyl-CoA N-acyltransferases (Nat)"/>
    <property type="match status" value="1"/>
</dbReference>
<accession>A0ABQ5U2V2</accession>
<gene>
    <name evidence="2" type="ORF">GCM10007924_13790</name>
</gene>
<dbReference type="InterPro" id="IPR056935">
    <property type="entry name" value="Rv0428c-like_C"/>
</dbReference>
<dbReference type="Pfam" id="PF24553">
    <property type="entry name" value="Rv0428c_C"/>
    <property type="match status" value="1"/>
</dbReference>
<protein>
    <submittedName>
        <fullName evidence="2">N-acetyltransferase GCN5</fullName>
    </submittedName>
</protein>
<dbReference type="RefSeq" id="WP_169560216.1">
    <property type="nucleotide sequence ID" value="NZ_VNWN01000004.1"/>
</dbReference>
<name>A0ABQ5U2V2_9PROT</name>
<dbReference type="InterPro" id="IPR000182">
    <property type="entry name" value="GNAT_dom"/>
</dbReference>
<evidence type="ECO:0000313" key="3">
    <source>
        <dbReference type="Proteomes" id="UP001161409"/>
    </source>
</evidence>
<organism evidence="2 3">
    <name type="scientific">Sneathiella chinensis</name>
    <dbReference type="NCBI Taxonomy" id="349750"/>
    <lineage>
        <taxon>Bacteria</taxon>
        <taxon>Pseudomonadati</taxon>
        <taxon>Pseudomonadota</taxon>
        <taxon>Alphaproteobacteria</taxon>
        <taxon>Sneathiellales</taxon>
        <taxon>Sneathiellaceae</taxon>
        <taxon>Sneathiella</taxon>
    </lineage>
</organism>